<name>A0A150FXF8_GONPE</name>
<dbReference type="Proteomes" id="UP000075714">
    <property type="component" value="Unassembled WGS sequence"/>
</dbReference>
<dbReference type="OrthoDB" id="548096at2759"/>
<feature type="compositionally biased region" description="Gly residues" evidence="1">
    <location>
        <begin position="377"/>
        <end position="400"/>
    </location>
</feature>
<organism evidence="2 3">
    <name type="scientific">Gonium pectorale</name>
    <name type="common">Green alga</name>
    <dbReference type="NCBI Taxonomy" id="33097"/>
    <lineage>
        <taxon>Eukaryota</taxon>
        <taxon>Viridiplantae</taxon>
        <taxon>Chlorophyta</taxon>
        <taxon>core chlorophytes</taxon>
        <taxon>Chlorophyceae</taxon>
        <taxon>CS clade</taxon>
        <taxon>Chlamydomonadales</taxon>
        <taxon>Volvocaceae</taxon>
        <taxon>Gonium</taxon>
    </lineage>
</organism>
<dbReference type="EMBL" id="LSYV01000165">
    <property type="protein sequence ID" value="KXZ42301.1"/>
    <property type="molecule type" value="Genomic_DNA"/>
</dbReference>
<protein>
    <recommendedName>
        <fullName evidence="4">Endonuclease/exonuclease/phosphatase domain-containing protein</fullName>
    </recommendedName>
</protein>
<feature type="region of interest" description="Disordered" evidence="1">
    <location>
        <begin position="252"/>
        <end position="281"/>
    </location>
</feature>
<sequence>MTITLPGNPGSWQSNRYTGSPTNRVANVCETLRQLCREQGPTASVIVALQEVFSAEAVAFLANHLNRRDGAQAASGRVWRHITSREQLGNNAERAAFLWSGPPRPAAPQGLPPAPQISCLGCISGGGGADGGVDAVPAARGGPRVAPLHADPESSFQLLREVRGVGYANLLVLNVHLAATAAEARAELAALDSLAAAIRGPNARLLVRHWMCGRLRGRHPRGLLAVCGDFNCPAGRAVPVPLPEPVPVGAPPAAAATPVAAPPPGHKDGPRPAGAGAGAPGTAAAAAAHAAGRARGGPVCEAAGVVDHANPLSDGGAGLTAATAAPTAAAAGVGAGAGPGQQPYSGGGAGGEEGDGGGGGSGRPGARNAGKARGRKAGGGSGPRHGTGKGGKGGDGGADGGSARASAGNAVGATNADSWGEFLRHGWVNALAPPGTAGPPATNWRAKEHRALDAICLQRSHAGLVRACGVVPPPPYVDPREPGAYPNHLLCWVRLDLAPLQRAPGKLRPLLQPQAPLAEAGEGG</sequence>
<feature type="compositionally biased region" description="Gly residues" evidence="1">
    <location>
        <begin position="333"/>
        <end position="363"/>
    </location>
</feature>
<reference evidence="3" key="1">
    <citation type="journal article" date="2016" name="Nat. Commun.">
        <title>The Gonium pectorale genome demonstrates co-option of cell cycle regulation during the evolution of multicellularity.</title>
        <authorList>
            <person name="Hanschen E.R."/>
            <person name="Marriage T.N."/>
            <person name="Ferris P.J."/>
            <person name="Hamaji T."/>
            <person name="Toyoda A."/>
            <person name="Fujiyama A."/>
            <person name="Neme R."/>
            <person name="Noguchi H."/>
            <person name="Minakuchi Y."/>
            <person name="Suzuki M."/>
            <person name="Kawai-Toyooka H."/>
            <person name="Smith D.R."/>
            <person name="Sparks H."/>
            <person name="Anderson J."/>
            <person name="Bakaric R."/>
            <person name="Luria V."/>
            <person name="Karger A."/>
            <person name="Kirschner M.W."/>
            <person name="Durand P.M."/>
            <person name="Michod R.E."/>
            <person name="Nozaki H."/>
            <person name="Olson B.J."/>
        </authorList>
    </citation>
    <scope>NUCLEOTIDE SEQUENCE [LARGE SCALE GENOMIC DNA]</scope>
    <source>
        <strain evidence="3">NIES-2863</strain>
    </source>
</reference>
<accession>A0A150FXF8</accession>
<keyword evidence="3" id="KW-1185">Reference proteome</keyword>
<dbReference type="AlphaFoldDB" id="A0A150FXF8"/>
<gene>
    <name evidence="2" type="ORF">GPECTOR_165g161</name>
</gene>
<evidence type="ECO:0008006" key="4">
    <source>
        <dbReference type="Google" id="ProtNLM"/>
    </source>
</evidence>
<feature type="region of interest" description="Disordered" evidence="1">
    <location>
        <begin position="331"/>
        <end position="409"/>
    </location>
</feature>
<comment type="caution">
    <text evidence="2">The sequence shown here is derived from an EMBL/GenBank/DDBJ whole genome shotgun (WGS) entry which is preliminary data.</text>
</comment>
<dbReference type="Gene3D" id="3.60.10.10">
    <property type="entry name" value="Endonuclease/exonuclease/phosphatase"/>
    <property type="match status" value="1"/>
</dbReference>
<evidence type="ECO:0000313" key="3">
    <source>
        <dbReference type="Proteomes" id="UP000075714"/>
    </source>
</evidence>
<feature type="region of interest" description="Disordered" evidence="1">
    <location>
        <begin position="1"/>
        <end position="20"/>
    </location>
</feature>
<evidence type="ECO:0000256" key="1">
    <source>
        <dbReference type="SAM" id="MobiDB-lite"/>
    </source>
</evidence>
<proteinExistence type="predicted"/>
<evidence type="ECO:0000313" key="2">
    <source>
        <dbReference type="EMBL" id="KXZ42301.1"/>
    </source>
</evidence>
<dbReference type="InterPro" id="IPR036691">
    <property type="entry name" value="Endo/exonu/phosph_ase_sf"/>
</dbReference>
<dbReference type="SUPFAM" id="SSF56219">
    <property type="entry name" value="DNase I-like"/>
    <property type="match status" value="1"/>
</dbReference>